<accession>A0A3B0PPB1</accession>
<dbReference type="EMBL" id="LS991952">
    <property type="protein sequence ID" value="SYV95484.1"/>
    <property type="molecule type" value="Genomic_DNA"/>
</dbReference>
<dbReference type="Proteomes" id="UP000260136">
    <property type="component" value="Chromosome"/>
</dbReference>
<dbReference type="AlphaFoldDB" id="A0A3B0PPB1"/>
<proteinExistence type="predicted"/>
<name>A0A3B0PPB1_MYCGL</name>
<protein>
    <submittedName>
        <fullName evidence="1">Protein of uncharacterized function (DUF2714)</fullName>
    </submittedName>
</protein>
<reference evidence="2" key="1">
    <citation type="submission" date="2018-06" db="EMBL/GenBank/DDBJ databases">
        <authorList>
            <consortium name="Pathogen Informatics"/>
        </authorList>
    </citation>
    <scope>NUCLEOTIDE SEQUENCE [LARGE SCALE GENOMIC DNA]</scope>
    <source>
        <strain evidence="2">NCTC10115</strain>
    </source>
</reference>
<dbReference type="Pfam" id="PF10896">
    <property type="entry name" value="DUF2714"/>
    <property type="match status" value="1"/>
</dbReference>
<dbReference type="InterPro" id="IPR021222">
    <property type="entry name" value="DUF2714"/>
</dbReference>
<gene>
    <name evidence="1" type="ORF">NCTC10115_01432</name>
</gene>
<sequence>MNHQLFDEHKIVEVVDGIIVYRSKETNQLKVVFSKEIINA</sequence>
<evidence type="ECO:0000313" key="1">
    <source>
        <dbReference type="EMBL" id="SYV95484.1"/>
    </source>
</evidence>
<organism evidence="1 2">
    <name type="scientific">Mycoplasmoides gallisepticum</name>
    <name type="common">Mycoplasma gallisepticum</name>
    <dbReference type="NCBI Taxonomy" id="2096"/>
    <lineage>
        <taxon>Bacteria</taxon>
        <taxon>Bacillati</taxon>
        <taxon>Mycoplasmatota</taxon>
        <taxon>Mycoplasmoidales</taxon>
        <taxon>Mycoplasmoidaceae</taxon>
        <taxon>Mycoplasmoides</taxon>
    </lineage>
</organism>
<evidence type="ECO:0000313" key="2">
    <source>
        <dbReference type="Proteomes" id="UP000260136"/>
    </source>
</evidence>